<dbReference type="InterPro" id="IPR011577">
    <property type="entry name" value="Cyt_b561_bac/Ni-Hgenase"/>
</dbReference>
<keyword evidence="9 13" id="KW-1133">Transmembrane helix</keyword>
<evidence type="ECO:0000256" key="11">
    <source>
        <dbReference type="ARBA" id="ARBA00023136"/>
    </source>
</evidence>
<evidence type="ECO:0000256" key="4">
    <source>
        <dbReference type="ARBA" id="ARBA00022475"/>
    </source>
</evidence>
<protein>
    <submittedName>
        <fullName evidence="15">Cytochrome b</fullName>
    </submittedName>
</protein>
<gene>
    <name evidence="15" type="ORF">MLD63_16485</name>
</gene>
<comment type="similarity">
    <text evidence="12">Belongs to the cytochrome b561 family.</text>
</comment>
<sequence length="181" mass="20076">MKPTPSGYRPPARWLHWLTALLVLLMIPAGLIMVREGLPRPVQDTLFLFHKNAGVIVFLLMVVRLIYRWRNPPPPLPASVPDWQRLAARLSHGALYLLAILLPITGYVRVRADRYPIEGLDALGIGTMLPKSEALAGAASELHETLAFLLIAVLLVHLAAAIQHAVVKRDGIWARMWPPTG</sequence>
<evidence type="ECO:0000313" key="15">
    <source>
        <dbReference type="EMBL" id="MCQ0972022.1"/>
    </source>
</evidence>
<keyword evidence="3" id="KW-0813">Transport</keyword>
<reference evidence="15 16" key="1">
    <citation type="submission" date="2022-03" db="EMBL/GenBank/DDBJ databases">
        <authorList>
            <person name="He Y."/>
        </authorList>
    </citation>
    <scope>NUCLEOTIDE SEQUENCE [LARGE SCALE GENOMIC DNA]</scope>
    <source>
        <strain evidence="15 16">TK19116</strain>
    </source>
</reference>
<feature type="transmembrane region" description="Helical" evidence="13">
    <location>
        <begin position="87"/>
        <end position="108"/>
    </location>
</feature>
<comment type="cofactor">
    <cofactor evidence="1">
        <name>heme b</name>
        <dbReference type="ChEBI" id="CHEBI:60344"/>
    </cofactor>
</comment>
<feature type="transmembrane region" description="Helical" evidence="13">
    <location>
        <begin position="46"/>
        <end position="67"/>
    </location>
</feature>
<evidence type="ECO:0000256" key="7">
    <source>
        <dbReference type="ARBA" id="ARBA00022723"/>
    </source>
</evidence>
<dbReference type="Proteomes" id="UP001203945">
    <property type="component" value="Unassembled WGS sequence"/>
</dbReference>
<keyword evidence="6 13" id="KW-0812">Transmembrane</keyword>
<evidence type="ECO:0000256" key="2">
    <source>
        <dbReference type="ARBA" id="ARBA00004651"/>
    </source>
</evidence>
<keyword evidence="16" id="KW-1185">Reference proteome</keyword>
<comment type="subcellular location">
    <subcellularLocation>
        <location evidence="2">Cell membrane</location>
        <topology evidence="2">Multi-pass membrane protein</topology>
    </subcellularLocation>
</comment>
<evidence type="ECO:0000256" key="5">
    <source>
        <dbReference type="ARBA" id="ARBA00022617"/>
    </source>
</evidence>
<dbReference type="Pfam" id="PF01292">
    <property type="entry name" value="Ni_hydr_CYTB"/>
    <property type="match status" value="1"/>
</dbReference>
<evidence type="ECO:0000256" key="3">
    <source>
        <dbReference type="ARBA" id="ARBA00022448"/>
    </source>
</evidence>
<evidence type="ECO:0000256" key="12">
    <source>
        <dbReference type="ARBA" id="ARBA00037975"/>
    </source>
</evidence>
<feature type="transmembrane region" description="Helical" evidence="13">
    <location>
        <begin position="14"/>
        <end position="34"/>
    </location>
</feature>
<dbReference type="InterPro" id="IPR052168">
    <property type="entry name" value="Cytochrome_b561_oxidase"/>
</dbReference>
<feature type="domain" description="Cytochrome b561 bacterial/Ni-hydrogenase" evidence="14">
    <location>
        <begin position="8"/>
        <end position="178"/>
    </location>
</feature>
<dbReference type="EMBL" id="JAKZEU010000007">
    <property type="protein sequence ID" value="MCQ0972022.1"/>
    <property type="molecule type" value="Genomic_DNA"/>
</dbReference>
<dbReference type="PANTHER" id="PTHR30529">
    <property type="entry name" value="CYTOCHROME B561"/>
    <property type="match status" value="1"/>
</dbReference>
<name>A0ABT1MUM5_9RHOB</name>
<dbReference type="PANTHER" id="PTHR30529:SF1">
    <property type="entry name" value="CYTOCHROME B561 HOMOLOG 2"/>
    <property type="match status" value="1"/>
</dbReference>
<evidence type="ECO:0000313" key="16">
    <source>
        <dbReference type="Proteomes" id="UP001203945"/>
    </source>
</evidence>
<evidence type="ECO:0000256" key="13">
    <source>
        <dbReference type="SAM" id="Phobius"/>
    </source>
</evidence>
<evidence type="ECO:0000256" key="1">
    <source>
        <dbReference type="ARBA" id="ARBA00001970"/>
    </source>
</evidence>
<evidence type="ECO:0000256" key="8">
    <source>
        <dbReference type="ARBA" id="ARBA00022982"/>
    </source>
</evidence>
<dbReference type="InterPro" id="IPR016174">
    <property type="entry name" value="Di-haem_cyt_TM"/>
</dbReference>
<keyword evidence="7" id="KW-0479">Metal-binding</keyword>
<evidence type="ECO:0000259" key="14">
    <source>
        <dbReference type="Pfam" id="PF01292"/>
    </source>
</evidence>
<accession>A0ABT1MUM5</accession>
<evidence type="ECO:0000256" key="6">
    <source>
        <dbReference type="ARBA" id="ARBA00022692"/>
    </source>
</evidence>
<comment type="caution">
    <text evidence="15">The sequence shown here is derived from an EMBL/GenBank/DDBJ whole genome shotgun (WGS) entry which is preliminary data.</text>
</comment>
<dbReference type="SUPFAM" id="SSF81342">
    <property type="entry name" value="Transmembrane di-heme cytochromes"/>
    <property type="match status" value="1"/>
</dbReference>
<keyword evidence="4" id="KW-1003">Cell membrane</keyword>
<keyword evidence="8" id="KW-0249">Electron transport</keyword>
<evidence type="ECO:0000256" key="10">
    <source>
        <dbReference type="ARBA" id="ARBA00023004"/>
    </source>
</evidence>
<keyword evidence="10" id="KW-0408">Iron</keyword>
<keyword evidence="11 13" id="KW-0472">Membrane</keyword>
<feature type="transmembrane region" description="Helical" evidence="13">
    <location>
        <begin position="146"/>
        <end position="167"/>
    </location>
</feature>
<proteinExistence type="inferred from homology"/>
<organism evidence="15 16">
    <name type="scientific">Paracoccus albicereus</name>
    <dbReference type="NCBI Taxonomy" id="2922394"/>
    <lineage>
        <taxon>Bacteria</taxon>
        <taxon>Pseudomonadati</taxon>
        <taxon>Pseudomonadota</taxon>
        <taxon>Alphaproteobacteria</taxon>
        <taxon>Rhodobacterales</taxon>
        <taxon>Paracoccaceae</taxon>
        <taxon>Paracoccus</taxon>
    </lineage>
</organism>
<dbReference type="Gene3D" id="1.20.950.20">
    <property type="entry name" value="Transmembrane di-heme cytochromes, Chain C"/>
    <property type="match status" value="1"/>
</dbReference>
<keyword evidence="5" id="KW-0349">Heme</keyword>
<evidence type="ECO:0000256" key="9">
    <source>
        <dbReference type="ARBA" id="ARBA00022989"/>
    </source>
</evidence>